<dbReference type="RefSeq" id="WP_014003788.1">
    <property type="nucleotide sequence ID" value="NC_015851.1"/>
</dbReference>
<gene>
    <name evidence="1" type="ordered locus">Atc_m169</name>
</gene>
<dbReference type="EMBL" id="CP002574">
    <property type="protein sequence ID" value="AEK59700.1"/>
    <property type="molecule type" value="Genomic_DNA"/>
</dbReference>
<dbReference type="Proteomes" id="UP000006135">
    <property type="component" value="Plasmid megaplasmid"/>
</dbReference>
<keyword evidence="1" id="KW-0614">Plasmid</keyword>
<sequence length="55" mass="6386">MSAIPFTRRESADTCEARAKLVCPDFTQAIDVHWRSRRINWNPLANEAKTPAWTR</sequence>
<keyword evidence="1" id="KW-0436">Ligase</keyword>
<protein>
    <submittedName>
        <fullName evidence="1">DNA ligase III-like protein</fullName>
    </submittedName>
</protein>
<geneLocation type="plasmid" evidence="1">
    <name>megaplasmid</name>
</geneLocation>
<dbReference type="HOGENOM" id="CLU_3021303_0_0_6"/>
<dbReference type="GO" id="GO:0016874">
    <property type="term" value="F:ligase activity"/>
    <property type="evidence" value="ECO:0007669"/>
    <property type="project" value="UniProtKB-KW"/>
</dbReference>
<proteinExistence type="predicted"/>
<reference evidence="1 2" key="1">
    <citation type="journal article" date="2011" name="J. Genet. Genomics">
        <title>Unraveling the Acidithiobacillus caldus complete genome and its central metabolisms for carbon assimilation.</title>
        <authorList>
            <person name="You X.Y."/>
            <person name="Guo X."/>
            <person name="Zheng H.J."/>
            <person name="Zhang M.J."/>
            <person name="Liu L.J."/>
            <person name="Zhu Y.Q."/>
            <person name="Zhu B."/>
            <person name="Wang S.Y."/>
            <person name="Zhao G.P."/>
            <person name="Poetsch A."/>
            <person name="Jiang C.Y."/>
            <person name="Liu S.J."/>
        </authorList>
    </citation>
    <scope>NUCLEOTIDE SEQUENCE [LARGE SCALE GENOMIC DNA]</scope>
    <source>
        <strain evidence="1 2">SM-1</strain>
        <plasmid evidence="2">Plasmid megaplasmid</plasmid>
    </source>
</reference>
<evidence type="ECO:0000313" key="1">
    <source>
        <dbReference type="EMBL" id="AEK59700.1"/>
    </source>
</evidence>
<accession>F9ZU81</accession>
<dbReference type="KEGG" id="acu:Atc_m169"/>
<organism evidence="1 2">
    <name type="scientific">Acidithiobacillus caldus (strain SM-1)</name>
    <dbReference type="NCBI Taxonomy" id="990288"/>
    <lineage>
        <taxon>Bacteria</taxon>
        <taxon>Pseudomonadati</taxon>
        <taxon>Pseudomonadota</taxon>
        <taxon>Acidithiobacillia</taxon>
        <taxon>Acidithiobacillales</taxon>
        <taxon>Acidithiobacillaceae</taxon>
        <taxon>Acidithiobacillus</taxon>
    </lineage>
</organism>
<dbReference type="AlphaFoldDB" id="F9ZU81"/>
<evidence type="ECO:0000313" key="2">
    <source>
        <dbReference type="Proteomes" id="UP000006135"/>
    </source>
</evidence>
<dbReference type="GeneID" id="92933147"/>
<name>F9ZU81_ACICS</name>
<keyword evidence="2" id="KW-1185">Reference proteome</keyword>